<feature type="domain" description="Cupin fold metalloprotein WbuC cupin" evidence="1">
    <location>
        <begin position="7"/>
        <end position="89"/>
    </location>
</feature>
<dbReference type="InterPro" id="IPR011051">
    <property type="entry name" value="RmlC_Cupin_sf"/>
</dbReference>
<dbReference type="InterPro" id="IPR027565">
    <property type="entry name" value="Cupin_WbuC"/>
</dbReference>
<gene>
    <name evidence="2" type="ORF">EV699_101187</name>
</gene>
<reference evidence="2 3" key="1">
    <citation type="submission" date="2019-03" db="EMBL/GenBank/DDBJ databases">
        <title>Genomic Encyclopedia of Type Strains, Phase IV (KMG-IV): sequencing the most valuable type-strain genomes for metagenomic binning, comparative biology and taxonomic classification.</title>
        <authorList>
            <person name="Goeker M."/>
        </authorList>
    </citation>
    <scope>NUCLEOTIDE SEQUENCE [LARGE SCALE GENOMIC DNA]</scope>
    <source>
        <strain evidence="2 3">DSM 25287</strain>
    </source>
</reference>
<evidence type="ECO:0000313" key="2">
    <source>
        <dbReference type="EMBL" id="TCO83803.1"/>
    </source>
</evidence>
<name>A0A4R2LKJ4_9GAMM</name>
<dbReference type="OrthoDB" id="981227at2"/>
<keyword evidence="3" id="KW-1185">Reference proteome</keyword>
<dbReference type="RefSeq" id="WP_132538068.1">
    <property type="nucleotide sequence ID" value="NZ_SLWY01000001.1"/>
</dbReference>
<protein>
    <submittedName>
        <fullName evidence="2">Cupin fold WbuC family metalloprotein</fullName>
    </submittedName>
</protein>
<organism evidence="2 3">
    <name type="scientific">Plasticicumulans lactativorans</name>
    <dbReference type="NCBI Taxonomy" id="1133106"/>
    <lineage>
        <taxon>Bacteria</taxon>
        <taxon>Pseudomonadati</taxon>
        <taxon>Pseudomonadota</taxon>
        <taxon>Gammaproteobacteria</taxon>
        <taxon>Candidatus Competibacteraceae</taxon>
        <taxon>Plasticicumulans</taxon>
    </lineage>
</organism>
<dbReference type="EMBL" id="SLWY01000001">
    <property type="protein sequence ID" value="TCO83803.1"/>
    <property type="molecule type" value="Genomic_DNA"/>
</dbReference>
<evidence type="ECO:0000259" key="1">
    <source>
        <dbReference type="Pfam" id="PF19480"/>
    </source>
</evidence>
<dbReference type="Gene3D" id="2.60.120.10">
    <property type="entry name" value="Jelly Rolls"/>
    <property type="match status" value="1"/>
</dbReference>
<dbReference type="InterPro" id="IPR014710">
    <property type="entry name" value="RmlC-like_jellyroll"/>
</dbReference>
<dbReference type="Pfam" id="PF19480">
    <property type="entry name" value="DUF6016"/>
    <property type="match status" value="1"/>
</dbReference>
<proteinExistence type="predicted"/>
<dbReference type="NCBIfam" id="TIGR04366">
    <property type="entry name" value="cupin_WbuC"/>
    <property type="match status" value="1"/>
</dbReference>
<evidence type="ECO:0000313" key="3">
    <source>
        <dbReference type="Proteomes" id="UP000295765"/>
    </source>
</evidence>
<comment type="caution">
    <text evidence="2">The sequence shown here is derived from an EMBL/GenBank/DDBJ whole genome shotgun (WGS) entry which is preliminary data.</text>
</comment>
<accession>A0A4R2LKJ4</accession>
<dbReference type="CDD" id="cd07005">
    <property type="entry name" value="cupin_WbuC-like"/>
    <property type="match status" value="1"/>
</dbReference>
<dbReference type="InterPro" id="IPR046058">
    <property type="entry name" value="WbuC_cupin"/>
</dbReference>
<dbReference type="SUPFAM" id="SSF51182">
    <property type="entry name" value="RmlC-like cupins"/>
    <property type="match status" value="1"/>
</dbReference>
<dbReference type="AlphaFoldDB" id="A0A4R2LKJ4"/>
<sequence>MSELVPIDRPLLAALAVTAGERPRRRANHNFHVDLDDACQRLLVAIEPDSYVRPHLHRDPAKAETLVVLAGGLGVLVFDADGRVQRALELRAGGDTPGVDIPAGVLHAVVALAPGSVFFEAKAGPYRPVEADEFGAWAPPEGSPQADAYRAWMRGHFA</sequence>
<dbReference type="Proteomes" id="UP000295765">
    <property type="component" value="Unassembled WGS sequence"/>
</dbReference>